<dbReference type="eggNOG" id="COG2885">
    <property type="taxonomic scope" value="Bacteria"/>
</dbReference>
<dbReference type="GO" id="GO:0005509">
    <property type="term" value="F:calcium ion binding"/>
    <property type="evidence" value="ECO:0007669"/>
    <property type="project" value="InterPro"/>
</dbReference>
<dbReference type="OrthoDB" id="9782229at2"/>
<dbReference type="InterPro" id="IPR006664">
    <property type="entry name" value="OMP_bac"/>
</dbReference>
<comment type="subcellular location">
    <subcellularLocation>
        <location evidence="1">Cell outer membrane</location>
    </subcellularLocation>
</comment>
<dbReference type="HOGENOM" id="CLU_369523_0_0_10"/>
<dbReference type="Gene3D" id="4.10.1080.10">
    <property type="entry name" value="TSP type-3 repeat"/>
    <property type="match status" value="1"/>
</dbReference>
<reference evidence="8" key="1">
    <citation type="submission" date="2012-02" db="EMBL/GenBank/DDBJ databases">
        <title>The complete genome of Solitalea canadensis DSM 3403.</title>
        <authorList>
            <consortium name="US DOE Joint Genome Institute (JGI-PGF)"/>
            <person name="Lucas S."/>
            <person name="Copeland A."/>
            <person name="Lapidus A."/>
            <person name="Glavina del Rio T."/>
            <person name="Dalin E."/>
            <person name="Tice H."/>
            <person name="Bruce D."/>
            <person name="Goodwin L."/>
            <person name="Pitluck S."/>
            <person name="Peters L."/>
            <person name="Ovchinnikova G."/>
            <person name="Lu M."/>
            <person name="Kyrpides N."/>
            <person name="Mavromatis K."/>
            <person name="Ivanova N."/>
            <person name="Brettin T."/>
            <person name="Detter J.C."/>
            <person name="Han C."/>
            <person name="Larimer F."/>
            <person name="Land M."/>
            <person name="Hauser L."/>
            <person name="Markowitz V."/>
            <person name="Cheng J.-F."/>
            <person name="Hugenholtz P."/>
            <person name="Woyke T."/>
            <person name="Wu D."/>
            <person name="Spring S."/>
            <person name="Schroeder M."/>
            <person name="Kopitz M."/>
            <person name="Brambilla E."/>
            <person name="Klenk H.-P."/>
            <person name="Eisen J.A."/>
        </authorList>
    </citation>
    <scope>NUCLEOTIDE SEQUENCE</scope>
    <source>
        <strain evidence="8">DSM 3403</strain>
    </source>
</reference>
<keyword evidence="3 5" id="KW-0472">Membrane</keyword>
<keyword evidence="2 6" id="KW-0732">Signal</keyword>
<evidence type="ECO:0000256" key="3">
    <source>
        <dbReference type="ARBA" id="ARBA00023136"/>
    </source>
</evidence>
<evidence type="ECO:0000259" key="7">
    <source>
        <dbReference type="PROSITE" id="PS51123"/>
    </source>
</evidence>
<evidence type="ECO:0000256" key="6">
    <source>
        <dbReference type="SAM" id="SignalP"/>
    </source>
</evidence>
<dbReference type="Pfam" id="PF00691">
    <property type="entry name" value="OmpA"/>
    <property type="match status" value="1"/>
</dbReference>
<keyword evidence="9" id="KW-1185">Reference proteome</keyword>
<dbReference type="Pfam" id="PF02412">
    <property type="entry name" value="TSP_3"/>
    <property type="match status" value="4"/>
</dbReference>
<dbReference type="InterPro" id="IPR003367">
    <property type="entry name" value="Thrombospondin_3-like_rpt"/>
</dbReference>
<dbReference type="SUPFAM" id="SSF103088">
    <property type="entry name" value="OmpA-like"/>
    <property type="match status" value="1"/>
</dbReference>
<evidence type="ECO:0000256" key="1">
    <source>
        <dbReference type="ARBA" id="ARBA00004442"/>
    </source>
</evidence>
<evidence type="ECO:0000256" key="5">
    <source>
        <dbReference type="PROSITE-ProRule" id="PRU00473"/>
    </source>
</evidence>
<evidence type="ECO:0000313" key="9">
    <source>
        <dbReference type="Proteomes" id="UP000007590"/>
    </source>
</evidence>
<dbReference type="SUPFAM" id="SSF103647">
    <property type="entry name" value="TSP type-3 repeat"/>
    <property type="match status" value="1"/>
</dbReference>
<dbReference type="PRINTS" id="PR01021">
    <property type="entry name" value="OMPADOMAIN"/>
</dbReference>
<dbReference type="Gene3D" id="3.30.1330.60">
    <property type="entry name" value="OmpA-like domain"/>
    <property type="match status" value="1"/>
</dbReference>
<gene>
    <name evidence="8" type="ordered locus">Solca_1036</name>
</gene>
<dbReference type="GO" id="GO:0009279">
    <property type="term" value="C:cell outer membrane"/>
    <property type="evidence" value="ECO:0007669"/>
    <property type="project" value="UniProtKB-SubCell"/>
</dbReference>
<dbReference type="InterPro" id="IPR006665">
    <property type="entry name" value="OmpA-like"/>
</dbReference>
<evidence type="ECO:0000313" key="8">
    <source>
        <dbReference type="EMBL" id="AFD06144.1"/>
    </source>
</evidence>
<name>H8KV86_SOLCM</name>
<sequence length="793" mass="87522">MRKLYQFLICSFLLSALSFTSKAQLLTSLRGSNYAGIYSIYYNPAEIVDSRYSFDMNLISFSSSFTNDFGTLNRNYLFDKGFLKFNVKDDINPYLTFAQDTKMRTGVANTSVYGPSFMFTFGKKRQQSFALFTKANVYSNVNGVSGEFATLVNDDFKNDALTGKPIKLTNLTTTAVGWGEIGATYGHVLLNRNKNFLKGAISVKYVRGYASAYINSKQLSLQLTDPINGKANVIGDLSIGHSTNFDPVSGDLQKDKIGGKATGAVDLGLVYEYRPKYNSFYYEMDQEKGRVRHDKNKYLFKAAVSITDLGGALKFDKGNFSREYLVQKENYDMTGLPSPVDIKDFVGKLDADFVNKGASDKDYEFGLPTTMNANFDYHIWRGFYVNANAYVPLSNKNKLNAHYVNIYSLTPRLETGNFGVYFPVTYSGHKDMNVGFTLRAGSFMIGTGTVAPLFGKQDIKAADVHFGIRIPVLKKHPKDRDNDLISDKKDKCKKVPGDPQFWGCPDTDKDGVQDSEDKCPEVAGKAEFGGCPDTDNDGVQDSEDKCPTIAGKSEFAGCPDTDNDGIIDSLDQCPELAGPKELNGCPDTDGDGIIDPKDKCPTEKGLPEFDGCPLRDKDGDGVKDEVDECPTVAGPVENKGCPYPDTDGDGVLDKDDYCPLTPGDPANNGCPVIKEEVKKILEKAFDKLEFTTGKSVIKSVSFASLNDLAKIMKENAAYKLRIEGHTDNVGKRANNMTLSKNRANAVKNYLVKKGVEATRFDVKWYGPDKPVADNATAEGRQQNRRVEMTIVFE</sequence>
<evidence type="ECO:0000256" key="2">
    <source>
        <dbReference type="ARBA" id="ARBA00022729"/>
    </source>
</evidence>
<proteinExistence type="predicted"/>
<dbReference type="PROSITE" id="PS51123">
    <property type="entry name" value="OMPA_2"/>
    <property type="match status" value="1"/>
</dbReference>
<feature type="signal peptide" evidence="6">
    <location>
        <begin position="1"/>
        <end position="23"/>
    </location>
</feature>
<dbReference type="InterPro" id="IPR050330">
    <property type="entry name" value="Bact_OuterMem_StrucFunc"/>
</dbReference>
<evidence type="ECO:0000256" key="4">
    <source>
        <dbReference type="ARBA" id="ARBA00023237"/>
    </source>
</evidence>
<dbReference type="InterPro" id="IPR028974">
    <property type="entry name" value="TSP_type-3_rpt"/>
</dbReference>
<dbReference type="KEGG" id="scn:Solca_1036"/>
<dbReference type="AlphaFoldDB" id="H8KV86"/>
<dbReference type="InterPro" id="IPR036737">
    <property type="entry name" value="OmpA-like_sf"/>
</dbReference>
<dbReference type="PANTHER" id="PTHR30329">
    <property type="entry name" value="STATOR ELEMENT OF FLAGELLAR MOTOR COMPLEX"/>
    <property type="match status" value="1"/>
</dbReference>
<dbReference type="Proteomes" id="UP000007590">
    <property type="component" value="Chromosome"/>
</dbReference>
<dbReference type="CDD" id="cd07185">
    <property type="entry name" value="OmpA_C-like"/>
    <property type="match status" value="1"/>
</dbReference>
<dbReference type="EMBL" id="CP003349">
    <property type="protein sequence ID" value="AFD06144.1"/>
    <property type="molecule type" value="Genomic_DNA"/>
</dbReference>
<organism evidence="8 9">
    <name type="scientific">Solitalea canadensis (strain ATCC 29591 / DSM 3403 / JCM 21819 / LMG 8368 / NBRC 15130 / NCIMB 12057 / USAM 9D)</name>
    <name type="common">Flexibacter canadensis</name>
    <dbReference type="NCBI Taxonomy" id="929556"/>
    <lineage>
        <taxon>Bacteria</taxon>
        <taxon>Pseudomonadati</taxon>
        <taxon>Bacteroidota</taxon>
        <taxon>Sphingobacteriia</taxon>
        <taxon>Sphingobacteriales</taxon>
        <taxon>Sphingobacteriaceae</taxon>
        <taxon>Solitalea</taxon>
    </lineage>
</organism>
<feature type="domain" description="OmpA-like" evidence="7">
    <location>
        <begin position="677"/>
        <end position="793"/>
    </location>
</feature>
<dbReference type="GO" id="GO:0007155">
    <property type="term" value="P:cell adhesion"/>
    <property type="evidence" value="ECO:0007669"/>
    <property type="project" value="InterPro"/>
</dbReference>
<dbReference type="InterPro" id="IPR018247">
    <property type="entry name" value="EF_Hand_1_Ca_BS"/>
</dbReference>
<dbReference type="PROSITE" id="PS00018">
    <property type="entry name" value="EF_HAND_1"/>
    <property type="match status" value="1"/>
</dbReference>
<keyword evidence="4" id="KW-0998">Cell outer membrane</keyword>
<protein>
    <submittedName>
        <fullName evidence="8">Outer membrane protein/peptidoglycan-associated (Lipo)protein</fullName>
    </submittedName>
</protein>
<feature type="chain" id="PRO_5003614585" evidence="6">
    <location>
        <begin position="24"/>
        <end position="793"/>
    </location>
</feature>
<dbReference type="PANTHER" id="PTHR30329:SF21">
    <property type="entry name" value="LIPOPROTEIN YIAD-RELATED"/>
    <property type="match status" value="1"/>
</dbReference>
<accession>H8KV86</accession>
<dbReference type="STRING" id="929556.Solca_1036"/>